<keyword evidence="6" id="KW-0418">Kinase</keyword>
<dbReference type="Proteomes" id="UP000694701">
    <property type="component" value="Unplaced"/>
</dbReference>
<dbReference type="Gene3D" id="3.30.200.20">
    <property type="entry name" value="Phosphorylase Kinase, domain 1"/>
    <property type="match status" value="1"/>
</dbReference>
<keyword evidence="13" id="KW-0472">Membrane</keyword>
<dbReference type="GO" id="GO:0007346">
    <property type="term" value="P:regulation of mitotic cell cycle"/>
    <property type="evidence" value="ECO:0007669"/>
    <property type="project" value="TreeGrafter"/>
</dbReference>
<keyword evidence="13" id="KW-1133">Transmembrane helix</keyword>
<proteinExistence type="inferred from homology"/>
<dbReference type="SUPFAM" id="SSF56112">
    <property type="entry name" value="Protein kinase-like (PK-like)"/>
    <property type="match status" value="1"/>
</dbReference>
<dbReference type="InterPro" id="IPR017441">
    <property type="entry name" value="Protein_kinase_ATP_BS"/>
</dbReference>
<dbReference type="Pfam" id="PF00069">
    <property type="entry name" value="Pkinase"/>
    <property type="match status" value="1"/>
</dbReference>
<dbReference type="AlphaFoldDB" id="A0A8C2F7I1"/>
<evidence type="ECO:0000256" key="5">
    <source>
        <dbReference type="ARBA" id="ARBA00022741"/>
    </source>
</evidence>
<evidence type="ECO:0000256" key="4">
    <source>
        <dbReference type="ARBA" id="ARBA00022679"/>
    </source>
</evidence>
<evidence type="ECO:0000256" key="2">
    <source>
        <dbReference type="ARBA" id="ARBA00012513"/>
    </source>
</evidence>
<evidence type="ECO:0000256" key="1">
    <source>
        <dbReference type="ARBA" id="ARBA00005505"/>
    </source>
</evidence>
<dbReference type="InterPro" id="IPR051138">
    <property type="entry name" value="PIM_Ser/Thr_kinase"/>
</dbReference>
<keyword evidence="4" id="KW-0808">Transferase</keyword>
<dbReference type="PANTHER" id="PTHR22984:SF11">
    <property type="entry name" value="AURORA KINASE-RELATED"/>
    <property type="match status" value="1"/>
</dbReference>
<dbReference type="FunFam" id="3.30.200.20:FF:000246">
    <property type="entry name" value="Pim proto-oncogene, serine/threonine kinase,-related 152"/>
    <property type="match status" value="1"/>
</dbReference>
<feature type="transmembrane region" description="Helical" evidence="13">
    <location>
        <begin position="72"/>
        <end position="90"/>
    </location>
</feature>
<dbReference type="InterPro" id="IPR011009">
    <property type="entry name" value="Kinase-like_dom_sf"/>
</dbReference>
<dbReference type="SMART" id="SM00220">
    <property type="entry name" value="S_TKc"/>
    <property type="match status" value="1"/>
</dbReference>
<keyword evidence="7 10" id="KW-0067">ATP-binding</keyword>
<feature type="binding site" evidence="10">
    <location>
        <position position="221"/>
    </location>
    <ligand>
        <name>ATP</name>
        <dbReference type="ChEBI" id="CHEBI:30616"/>
    </ligand>
</feature>
<dbReference type="PANTHER" id="PTHR22984">
    <property type="entry name" value="SERINE/THREONINE-PROTEIN KINASE PIM"/>
    <property type="match status" value="1"/>
</dbReference>
<organism evidence="15 16">
    <name type="scientific">Cyprinus carpio</name>
    <name type="common">Common carp</name>
    <dbReference type="NCBI Taxonomy" id="7962"/>
    <lineage>
        <taxon>Eukaryota</taxon>
        <taxon>Metazoa</taxon>
        <taxon>Chordata</taxon>
        <taxon>Craniata</taxon>
        <taxon>Vertebrata</taxon>
        <taxon>Euteleostomi</taxon>
        <taxon>Actinopterygii</taxon>
        <taxon>Neopterygii</taxon>
        <taxon>Teleostei</taxon>
        <taxon>Ostariophysi</taxon>
        <taxon>Cypriniformes</taxon>
        <taxon>Cyprinidae</taxon>
        <taxon>Cyprininae</taxon>
        <taxon>Cyprinus</taxon>
    </lineage>
</organism>
<dbReference type="GO" id="GO:0005524">
    <property type="term" value="F:ATP binding"/>
    <property type="evidence" value="ECO:0007669"/>
    <property type="project" value="UniProtKB-UniRule"/>
</dbReference>
<dbReference type="Ensembl" id="ENSCCRT00020053674.1">
    <property type="protein sequence ID" value="ENSCCRP00020049241.1"/>
    <property type="gene ID" value="ENSCCRG00020021884.1"/>
</dbReference>
<evidence type="ECO:0000256" key="12">
    <source>
        <dbReference type="SAM" id="MobiDB-lite"/>
    </source>
</evidence>
<evidence type="ECO:0000256" key="13">
    <source>
        <dbReference type="SAM" id="Phobius"/>
    </source>
</evidence>
<dbReference type="PROSITE" id="PS00107">
    <property type="entry name" value="PROTEIN_KINASE_ATP"/>
    <property type="match status" value="1"/>
</dbReference>
<evidence type="ECO:0000256" key="11">
    <source>
        <dbReference type="RuleBase" id="RU000304"/>
    </source>
</evidence>
<evidence type="ECO:0000256" key="3">
    <source>
        <dbReference type="ARBA" id="ARBA00022527"/>
    </source>
</evidence>
<dbReference type="InterPro" id="IPR008271">
    <property type="entry name" value="Ser/Thr_kinase_AS"/>
</dbReference>
<evidence type="ECO:0000256" key="9">
    <source>
        <dbReference type="ARBA" id="ARBA00048679"/>
    </source>
</evidence>
<evidence type="ECO:0000256" key="6">
    <source>
        <dbReference type="ARBA" id="ARBA00022777"/>
    </source>
</evidence>
<keyword evidence="5 10" id="KW-0547">Nucleotide-binding</keyword>
<feature type="region of interest" description="Disordered" evidence="12">
    <location>
        <begin position="36"/>
        <end position="58"/>
    </location>
</feature>
<evidence type="ECO:0000256" key="10">
    <source>
        <dbReference type="PROSITE-ProRule" id="PRU10141"/>
    </source>
</evidence>
<accession>A0A8C2F7I1</accession>
<reference evidence="15" key="1">
    <citation type="submission" date="2025-08" db="UniProtKB">
        <authorList>
            <consortium name="Ensembl"/>
        </authorList>
    </citation>
    <scope>IDENTIFICATION</scope>
</reference>
<keyword evidence="13" id="KW-0812">Transmembrane</keyword>
<evidence type="ECO:0000256" key="7">
    <source>
        <dbReference type="ARBA" id="ARBA00022840"/>
    </source>
</evidence>
<sequence>TVIMGLFSRLKKAFKVEHAQEPQPCVLLKYSPIRAENHPHPPDETPGGADEIGRKETGRQEKNNKRFWRYRLLHFFLCNILFILLAFPSLDQTSLKHIVEIHPVSEVLIRAKEQLDQDILQPQDVNTPVSSPKDDRLEELDKGKFTAIILNIIQADSHIPSFSKCHSNLRMQYFIHEINDLGEARGHIFWQYEFGPKLGRGGYGYVHAGTRCKDGLKVAVKIAEKTPDMPYIRVVSSLRLPMEIGLTLMANMGPSVPHIIKLLDWQDDPDYYVMVLERPMPSMNLFSFVKLQQRLEEGIARHLMWQVIHAANICCERGIFHRDIKSENLLVNPDTLEVKLIDFGCGKLMKDSAYVTFNGTKMFCPPEFDVDGRYYAKPATVWSLGILLFVMVCGYYPDDKDLQMISKNEWSKPDLSQGEIFIKEQRWTI</sequence>
<evidence type="ECO:0000313" key="15">
    <source>
        <dbReference type="Ensembl" id="ENSCCRP00020049241.1"/>
    </source>
</evidence>
<evidence type="ECO:0000259" key="14">
    <source>
        <dbReference type="PROSITE" id="PS50011"/>
    </source>
</evidence>
<comment type="catalytic activity">
    <reaction evidence="9">
        <text>L-seryl-[protein] + ATP = O-phospho-L-seryl-[protein] + ADP + H(+)</text>
        <dbReference type="Rhea" id="RHEA:17989"/>
        <dbReference type="Rhea" id="RHEA-COMP:9863"/>
        <dbReference type="Rhea" id="RHEA-COMP:11604"/>
        <dbReference type="ChEBI" id="CHEBI:15378"/>
        <dbReference type="ChEBI" id="CHEBI:29999"/>
        <dbReference type="ChEBI" id="CHEBI:30616"/>
        <dbReference type="ChEBI" id="CHEBI:83421"/>
        <dbReference type="ChEBI" id="CHEBI:456216"/>
        <dbReference type="EC" id="2.7.11.1"/>
    </reaction>
</comment>
<evidence type="ECO:0000313" key="16">
    <source>
        <dbReference type="Proteomes" id="UP000694701"/>
    </source>
</evidence>
<name>A0A8C2F7I1_CYPCA</name>
<keyword evidence="3 11" id="KW-0723">Serine/threonine-protein kinase</keyword>
<dbReference type="GO" id="GO:0043066">
    <property type="term" value="P:negative regulation of apoptotic process"/>
    <property type="evidence" value="ECO:0007669"/>
    <property type="project" value="TreeGrafter"/>
</dbReference>
<dbReference type="PROSITE" id="PS50011">
    <property type="entry name" value="PROTEIN_KINASE_DOM"/>
    <property type="match status" value="1"/>
</dbReference>
<dbReference type="GO" id="GO:0004674">
    <property type="term" value="F:protein serine/threonine kinase activity"/>
    <property type="evidence" value="ECO:0007669"/>
    <property type="project" value="UniProtKB-KW"/>
</dbReference>
<dbReference type="GO" id="GO:0005737">
    <property type="term" value="C:cytoplasm"/>
    <property type="evidence" value="ECO:0007669"/>
    <property type="project" value="TreeGrafter"/>
</dbReference>
<feature type="domain" description="Protein kinase" evidence="14">
    <location>
        <begin position="192"/>
        <end position="429"/>
    </location>
</feature>
<comment type="catalytic activity">
    <reaction evidence="8">
        <text>L-threonyl-[protein] + ATP = O-phospho-L-threonyl-[protein] + ADP + H(+)</text>
        <dbReference type="Rhea" id="RHEA:46608"/>
        <dbReference type="Rhea" id="RHEA-COMP:11060"/>
        <dbReference type="Rhea" id="RHEA-COMP:11605"/>
        <dbReference type="ChEBI" id="CHEBI:15378"/>
        <dbReference type="ChEBI" id="CHEBI:30013"/>
        <dbReference type="ChEBI" id="CHEBI:30616"/>
        <dbReference type="ChEBI" id="CHEBI:61977"/>
        <dbReference type="ChEBI" id="CHEBI:456216"/>
        <dbReference type="EC" id="2.7.11.1"/>
    </reaction>
</comment>
<dbReference type="EC" id="2.7.11.1" evidence="2"/>
<protein>
    <recommendedName>
        <fullName evidence="2">non-specific serine/threonine protein kinase</fullName>
        <ecNumber evidence="2">2.7.11.1</ecNumber>
    </recommendedName>
</protein>
<comment type="similarity">
    <text evidence="1">Belongs to the protein kinase superfamily. CAMK Ser/Thr protein kinase family. PIM subfamily.</text>
</comment>
<evidence type="ECO:0000256" key="8">
    <source>
        <dbReference type="ARBA" id="ARBA00047899"/>
    </source>
</evidence>
<dbReference type="InterPro" id="IPR000719">
    <property type="entry name" value="Prot_kinase_dom"/>
</dbReference>
<dbReference type="PROSITE" id="PS00108">
    <property type="entry name" value="PROTEIN_KINASE_ST"/>
    <property type="match status" value="1"/>
</dbReference>
<dbReference type="Gene3D" id="1.10.510.10">
    <property type="entry name" value="Transferase(Phosphotransferase) domain 1"/>
    <property type="match status" value="1"/>
</dbReference>